<dbReference type="PANTHER" id="PTHR42103">
    <property type="entry name" value="ALPHA/BETA-HYDROLASES SUPERFAMILY PROTEIN"/>
    <property type="match status" value="1"/>
</dbReference>
<dbReference type="SUPFAM" id="SSF53474">
    <property type="entry name" value="alpha/beta-Hydrolases"/>
    <property type="match status" value="1"/>
</dbReference>
<evidence type="ECO:0000259" key="1">
    <source>
        <dbReference type="Pfam" id="PF20408"/>
    </source>
</evidence>
<sequence>MSSARTDTHAFTGAAGRIDCAVDWPAGTPRGWALVLHPHPLQGGARENKVVTTLSRACVQHGLVAVRPNFRGVGQSEGEFDKSVGETQDMLAVVAQMRELHPELAAAPWVLAGFSFGTAVAAQTYAALAEAGDAVLPSALMLMGPAVNRFQSHEVQVPDDTLMVHGEEDEVVPLSEAMDWARPRSIPVVVVPGASHFFHGKLLVLRQLVQARLKVALD</sequence>
<name>A0A6S7A8Y1_9BURK</name>
<dbReference type="RefSeq" id="WP_054420769.1">
    <property type="nucleotide sequence ID" value="NZ_CADIJQ010000005.1"/>
</dbReference>
<accession>A0A6S7A8Y1</accession>
<dbReference type="Pfam" id="PF20408">
    <property type="entry name" value="Abhydrolase_11"/>
    <property type="match status" value="1"/>
</dbReference>
<proteinExistence type="predicted"/>
<evidence type="ECO:0000313" key="2">
    <source>
        <dbReference type="EMBL" id="CAB3713398.1"/>
    </source>
</evidence>
<dbReference type="Proteomes" id="UP000494269">
    <property type="component" value="Unassembled WGS sequence"/>
</dbReference>
<dbReference type="InterPro" id="IPR046879">
    <property type="entry name" value="KANL3/Tex30_Abhydrolase"/>
</dbReference>
<dbReference type="AlphaFoldDB" id="A0A6S7A8Y1"/>
<dbReference type="EMBL" id="CADIJQ010000005">
    <property type="protein sequence ID" value="CAB3713398.1"/>
    <property type="molecule type" value="Genomic_DNA"/>
</dbReference>
<dbReference type="InterPro" id="IPR029058">
    <property type="entry name" value="AB_hydrolase_fold"/>
</dbReference>
<dbReference type="PANTHER" id="PTHR42103:SF2">
    <property type="entry name" value="AB HYDROLASE-1 DOMAIN-CONTAINING PROTEIN"/>
    <property type="match status" value="1"/>
</dbReference>
<gene>
    <name evidence="2" type="ORF">LMG3441_03260</name>
</gene>
<feature type="domain" description="KANL3/Tex30 alpha/beta hydrolase-like" evidence="1">
    <location>
        <begin position="43"/>
        <end position="199"/>
    </location>
</feature>
<organism evidence="2 3">
    <name type="scientific">Achromobacter kerstersii</name>
    <dbReference type="NCBI Taxonomy" id="1353890"/>
    <lineage>
        <taxon>Bacteria</taxon>
        <taxon>Pseudomonadati</taxon>
        <taxon>Pseudomonadota</taxon>
        <taxon>Betaproteobacteria</taxon>
        <taxon>Burkholderiales</taxon>
        <taxon>Alcaligenaceae</taxon>
        <taxon>Achromobacter</taxon>
    </lineage>
</organism>
<reference evidence="2 3" key="1">
    <citation type="submission" date="2020-04" db="EMBL/GenBank/DDBJ databases">
        <authorList>
            <person name="De Canck E."/>
        </authorList>
    </citation>
    <scope>NUCLEOTIDE SEQUENCE [LARGE SCALE GENOMIC DNA]</scope>
    <source>
        <strain evidence="2 3">LMG 3441</strain>
    </source>
</reference>
<protein>
    <recommendedName>
        <fullName evidence="1">KANL3/Tex30 alpha/beta hydrolase-like domain-containing protein</fullName>
    </recommendedName>
</protein>
<keyword evidence="3" id="KW-1185">Reference proteome</keyword>
<dbReference type="Gene3D" id="3.40.50.1820">
    <property type="entry name" value="alpha/beta hydrolase"/>
    <property type="match status" value="1"/>
</dbReference>
<evidence type="ECO:0000313" key="3">
    <source>
        <dbReference type="Proteomes" id="UP000494269"/>
    </source>
</evidence>